<dbReference type="AlphaFoldDB" id="A0A484LN88"/>
<keyword evidence="3" id="KW-1185">Reference proteome</keyword>
<reference evidence="2 3" key="1">
    <citation type="submission" date="2018-04" db="EMBL/GenBank/DDBJ databases">
        <authorList>
            <person name="Vogel A."/>
        </authorList>
    </citation>
    <scope>NUCLEOTIDE SEQUENCE [LARGE SCALE GENOMIC DNA]</scope>
</reference>
<dbReference type="Proteomes" id="UP000595140">
    <property type="component" value="Unassembled WGS sequence"/>
</dbReference>
<protein>
    <submittedName>
        <fullName evidence="2">Uncharacterized protein</fullName>
    </submittedName>
</protein>
<sequence>MSLEEDSQNISSSGAYATEEFVPSSSSTGYKSLDFESRLAQHPPVPDPKPVNQVPGQVFVDREDLVNKESGPHDPDNESLVECKIALNKARKNLLEGYILEYDENSPNIVEPQRENRICFHIVSLEGGIVFPLRPLVLGELGPDVADCLSKGSPSRATRLEEKVKEGEKRARELNAVILWQTDELAKVSKAAGVVGAENLQLKEENTQPMEEVSVGLMGDHRSPLSFATVLVTVLGIDSPT</sequence>
<organism evidence="2 3">
    <name type="scientific">Cuscuta campestris</name>
    <dbReference type="NCBI Taxonomy" id="132261"/>
    <lineage>
        <taxon>Eukaryota</taxon>
        <taxon>Viridiplantae</taxon>
        <taxon>Streptophyta</taxon>
        <taxon>Embryophyta</taxon>
        <taxon>Tracheophyta</taxon>
        <taxon>Spermatophyta</taxon>
        <taxon>Magnoliopsida</taxon>
        <taxon>eudicotyledons</taxon>
        <taxon>Gunneridae</taxon>
        <taxon>Pentapetalae</taxon>
        <taxon>asterids</taxon>
        <taxon>lamiids</taxon>
        <taxon>Solanales</taxon>
        <taxon>Convolvulaceae</taxon>
        <taxon>Cuscuteae</taxon>
        <taxon>Cuscuta</taxon>
        <taxon>Cuscuta subgen. Grammica</taxon>
        <taxon>Cuscuta sect. Cleistogrammica</taxon>
    </lineage>
</organism>
<feature type="region of interest" description="Disordered" evidence="1">
    <location>
        <begin position="1"/>
        <end position="55"/>
    </location>
</feature>
<gene>
    <name evidence="2" type="ORF">CCAM_LOCUS19575</name>
</gene>
<evidence type="ECO:0000313" key="2">
    <source>
        <dbReference type="EMBL" id="VFQ77799.1"/>
    </source>
</evidence>
<proteinExistence type="predicted"/>
<evidence type="ECO:0000256" key="1">
    <source>
        <dbReference type="SAM" id="MobiDB-lite"/>
    </source>
</evidence>
<name>A0A484LN88_9ASTE</name>
<dbReference type="EMBL" id="OOIL02001712">
    <property type="protein sequence ID" value="VFQ77799.1"/>
    <property type="molecule type" value="Genomic_DNA"/>
</dbReference>
<evidence type="ECO:0000313" key="3">
    <source>
        <dbReference type="Proteomes" id="UP000595140"/>
    </source>
</evidence>
<accession>A0A484LN88</accession>